<keyword evidence="1" id="KW-0678">Repressor</keyword>
<dbReference type="EMBL" id="BMJH01000002">
    <property type="protein sequence ID" value="GGC66792.1"/>
    <property type="molecule type" value="Genomic_DNA"/>
</dbReference>
<dbReference type="PANTHER" id="PTHR30055">
    <property type="entry name" value="HTH-TYPE TRANSCRIPTIONAL REGULATOR RUTR"/>
    <property type="match status" value="1"/>
</dbReference>
<dbReference type="PRINTS" id="PR00455">
    <property type="entry name" value="HTHTETR"/>
</dbReference>
<feature type="DNA-binding region" description="H-T-H motif" evidence="5">
    <location>
        <begin position="34"/>
        <end position="53"/>
    </location>
</feature>
<keyword evidence="2" id="KW-0805">Transcription regulation</keyword>
<dbReference type="GO" id="GO:0003700">
    <property type="term" value="F:DNA-binding transcription factor activity"/>
    <property type="evidence" value="ECO:0007669"/>
    <property type="project" value="TreeGrafter"/>
</dbReference>
<sequence length="197" mass="21721">MPRQSRTQSRASTRQHLLNTARTMLLSHGYTATSLDAIADEAGYSKGAVYSNFTNKDELCREVLHNIRADHAQALISEVSTAPTLDDMLNTFSAWCERTIGDLEWSALEAEFTVRARQNPHLRTQLARDASHIRSLIKGIIATARDKYGLTLDLSADDLATAFLSLGIGLGLQRAVDPTVRATILTDFVRAHIARSI</sequence>
<dbReference type="Proteomes" id="UP000641514">
    <property type="component" value="Unassembled WGS sequence"/>
</dbReference>
<proteinExistence type="predicted"/>
<evidence type="ECO:0000256" key="5">
    <source>
        <dbReference type="PROSITE-ProRule" id="PRU00335"/>
    </source>
</evidence>
<dbReference type="Pfam" id="PF00440">
    <property type="entry name" value="TetR_N"/>
    <property type="match status" value="1"/>
</dbReference>
<evidence type="ECO:0000256" key="2">
    <source>
        <dbReference type="ARBA" id="ARBA00023015"/>
    </source>
</evidence>
<dbReference type="InterPro" id="IPR050109">
    <property type="entry name" value="HTH-type_TetR-like_transc_reg"/>
</dbReference>
<evidence type="ECO:0000313" key="7">
    <source>
        <dbReference type="EMBL" id="GGC66792.1"/>
    </source>
</evidence>
<dbReference type="SUPFAM" id="SSF48498">
    <property type="entry name" value="Tetracyclin repressor-like, C-terminal domain"/>
    <property type="match status" value="1"/>
</dbReference>
<organism evidence="7 8">
    <name type="scientific">Hoyosella rhizosphaerae</name>
    <dbReference type="NCBI Taxonomy" id="1755582"/>
    <lineage>
        <taxon>Bacteria</taxon>
        <taxon>Bacillati</taxon>
        <taxon>Actinomycetota</taxon>
        <taxon>Actinomycetes</taxon>
        <taxon>Mycobacteriales</taxon>
        <taxon>Hoyosellaceae</taxon>
        <taxon>Hoyosella</taxon>
    </lineage>
</organism>
<dbReference type="InterPro" id="IPR036271">
    <property type="entry name" value="Tet_transcr_reg_TetR-rel_C_sf"/>
</dbReference>
<evidence type="ECO:0000256" key="4">
    <source>
        <dbReference type="ARBA" id="ARBA00023163"/>
    </source>
</evidence>
<protein>
    <submittedName>
        <fullName evidence="7">TetR family transcriptional regulator</fullName>
    </submittedName>
</protein>
<dbReference type="RefSeq" id="WP_188673746.1">
    <property type="nucleotide sequence ID" value="NZ_BMJH01000002.1"/>
</dbReference>
<dbReference type="GO" id="GO:0000976">
    <property type="term" value="F:transcription cis-regulatory region binding"/>
    <property type="evidence" value="ECO:0007669"/>
    <property type="project" value="TreeGrafter"/>
</dbReference>
<reference evidence="7" key="1">
    <citation type="journal article" date="2014" name="Int. J. Syst. Evol. Microbiol.">
        <title>Complete genome sequence of Corynebacterium casei LMG S-19264T (=DSM 44701T), isolated from a smear-ripened cheese.</title>
        <authorList>
            <consortium name="US DOE Joint Genome Institute (JGI-PGF)"/>
            <person name="Walter F."/>
            <person name="Albersmeier A."/>
            <person name="Kalinowski J."/>
            <person name="Ruckert C."/>
        </authorList>
    </citation>
    <scope>NUCLEOTIDE SEQUENCE</scope>
    <source>
        <strain evidence="7">CGMCC 1.15478</strain>
    </source>
</reference>
<accession>A0A916UBT0</accession>
<evidence type="ECO:0000256" key="3">
    <source>
        <dbReference type="ARBA" id="ARBA00023125"/>
    </source>
</evidence>
<evidence type="ECO:0000256" key="1">
    <source>
        <dbReference type="ARBA" id="ARBA00022491"/>
    </source>
</evidence>
<keyword evidence="4" id="KW-0804">Transcription</keyword>
<evidence type="ECO:0000313" key="8">
    <source>
        <dbReference type="Proteomes" id="UP000641514"/>
    </source>
</evidence>
<comment type="caution">
    <text evidence="7">The sequence shown here is derived from an EMBL/GenBank/DDBJ whole genome shotgun (WGS) entry which is preliminary data.</text>
</comment>
<keyword evidence="3 5" id="KW-0238">DNA-binding</keyword>
<feature type="domain" description="HTH tetR-type" evidence="6">
    <location>
        <begin position="11"/>
        <end position="71"/>
    </location>
</feature>
<dbReference type="InterPro" id="IPR001647">
    <property type="entry name" value="HTH_TetR"/>
</dbReference>
<gene>
    <name evidence="7" type="ORF">GCM10011410_19270</name>
</gene>
<dbReference type="InterPro" id="IPR039538">
    <property type="entry name" value="BetI_C"/>
</dbReference>
<evidence type="ECO:0000259" key="6">
    <source>
        <dbReference type="PROSITE" id="PS50977"/>
    </source>
</evidence>
<name>A0A916UBT0_9ACTN</name>
<reference evidence="7" key="2">
    <citation type="submission" date="2020-09" db="EMBL/GenBank/DDBJ databases">
        <authorList>
            <person name="Sun Q."/>
            <person name="Zhou Y."/>
        </authorList>
    </citation>
    <scope>NUCLEOTIDE SEQUENCE</scope>
    <source>
        <strain evidence="7">CGMCC 1.15478</strain>
    </source>
</reference>
<dbReference type="Pfam" id="PF13977">
    <property type="entry name" value="TetR_C_6"/>
    <property type="match status" value="1"/>
</dbReference>
<dbReference type="PANTHER" id="PTHR30055:SF234">
    <property type="entry name" value="HTH-TYPE TRANSCRIPTIONAL REGULATOR BETI"/>
    <property type="match status" value="1"/>
</dbReference>
<dbReference type="AlphaFoldDB" id="A0A916UBT0"/>
<dbReference type="SUPFAM" id="SSF46689">
    <property type="entry name" value="Homeodomain-like"/>
    <property type="match status" value="1"/>
</dbReference>
<keyword evidence="8" id="KW-1185">Reference proteome</keyword>
<dbReference type="PROSITE" id="PS50977">
    <property type="entry name" value="HTH_TETR_2"/>
    <property type="match status" value="1"/>
</dbReference>
<dbReference type="InterPro" id="IPR009057">
    <property type="entry name" value="Homeodomain-like_sf"/>
</dbReference>
<dbReference type="Gene3D" id="1.10.357.10">
    <property type="entry name" value="Tetracycline Repressor, domain 2"/>
    <property type="match status" value="1"/>
</dbReference>